<name>A0A396RSF9_9SPHN</name>
<organism evidence="1 2">
    <name type="scientific">Sphingomonas gilva</name>
    <dbReference type="NCBI Taxonomy" id="2305907"/>
    <lineage>
        <taxon>Bacteria</taxon>
        <taxon>Pseudomonadati</taxon>
        <taxon>Pseudomonadota</taxon>
        <taxon>Alphaproteobacteria</taxon>
        <taxon>Sphingomonadales</taxon>
        <taxon>Sphingomonadaceae</taxon>
        <taxon>Sphingomonas</taxon>
    </lineage>
</organism>
<sequence length="140" mass="15057">MSNDPMNLTGAWFGSFSYLGTGDPDVSFIASLEEVAGVLSGTTSEPNTIAGTTTHLNAFIRGSREGAEVSFTKMYDGESDAAHAVNYAGTVNAEGTRVSGFWQLEEWSGGFEMTRTQVQEEELEEVEMAEEPAFANLVGR</sequence>
<dbReference type="RefSeq" id="WP_118864440.1">
    <property type="nucleotide sequence ID" value="NZ_QWLV01000005.1"/>
</dbReference>
<accession>A0A396RSF9</accession>
<dbReference type="EMBL" id="QWLV01000005">
    <property type="protein sequence ID" value="RHW17273.1"/>
    <property type="molecule type" value="Genomic_DNA"/>
</dbReference>
<dbReference type="AlphaFoldDB" id="A0A396RSF9"/>
<gene>
    <name evidence="1" type="ORF">D1610_12095</name>
</gene>
<proteinExistence type="predicted"/>
<reference evidence="1 2" key="1">
    <citation type="submission" date="2018-08" db="EMBL/GenBank/DDBJ databases">
        <title>The multiple taxonomic identification of Sphingomonas gilva.</title>
        <authorList>
            <person name="Zhu D."/>
            <person name="Zheng S."/>
        </authorList>
    </citation>
    <scope>NUCLEOTIDE SEQUENCE [LARGE SCALE GENOMIC DNA]</scope>
    <source>
        <strain evidence="1 2">ZDH117</strain>
    </source>
</reference>
<dbReference type="OrthoDB" id="6194699at2"/>
<dbReference type="Proteomes" id="UP000266693">
    <property type="component" value="Unassembled WGS sequence"/>
</dbReference>
<evidence type="ECO:0000313" key="2">
    <source>
        <dbReference type="Proteomes" id="UP000266693"/>
    </source>
</evidence>
<comment type="caution">
    <text evidence="1">The sequence shown here is derived from an EMBL/GenBank/DDBJ whole genome shotgun (WGS) entry which is preliminary data.</text>
</comment>
<protein>
    <submittedName>
        <fullName evidence="1">Uncharacterized protein</fullName>
    </submittedName>
</protein>
<evidence type="ECO:0000313" key="1">
    <source>
        <dbReference type="EMBL" id="RHW17273.1"/>
    </source>
</evidence>
<keyword evidence="2" id="KW-1185">Reference proteome</keyword>